<keyword evidence="6" id="KW-1185">Reference proteome</keyword>
<reference evidence="5 6" key="1">
    <citation type="submission" date="2019-08" db="EMBL/GenBank/DDBJ databases">
        <title>Draft genome analysis of Rheinheimera tangshanensis isolated from the roots of fresh rice plants (Oryza sativa).</title>
        <authorList>
            <person name="Yu Q."/>
            <person name="Qi Y."/>
            <person name="Zhang H."/>
            <person name="Pu J."/>
        </authorList>
    </citation>
    <scope>NUCLEOTIDE SEQUENCE [LARGE SCALE GENOMIC DNA]</scope>
    <source>
        <strain evidence="5 6">JA3-B52</strain>
    </source>
</reference>
<dbReference type="Proteomes" id="UP000321814">
    <property type="component" value="Unassembled WGS sequence"/>
</dbReference>
<comment type="caution">
    <text evidence="5">The sequence shown here is derived from an EMBL/GenBank/DDBJ whole genome shotgun (WGS) entry which is preliminary data.</text>
</comment>
<dbReference type="EMBL" id="VRLR01000009">
    <property type="protein sequence ID" value="TXK79736.1"/>
    <property type="molecule type" value="Genomic_DNA"/>
</dbReference>
<dbReference type="Gene3D" id="2.60.40.1220">
    <property type="match status" value="1"/>
</dbReference>
<dbReference type="Pfam" id="PF04234">
    <property type="entry name" value="CopC"/>
    <property type="match status" value="1"/>
</dbReference>
<name>A0A5C8LQV9_9GAMM</name>
<dbReference type="AlphaFoldDB" id="A0A5C8LQV9"/>
<organism evidence="5 6">
    <name type="scientific">Rheinheimera tangshanensis</name>
    <dbReference type="NCBI Taxonomy" id="400153"/>
    <lineage>
        <taxon>Bacteria</taxon>
        <taxon>Pseudomonadati</taxon>
        <taxon>Pseudomonadota</taxon>
        <taxon>Gammaproteobacteria</taxon>
        <taxon>Chromatiales</taxon>
        <taxon>Chromatiaceae</taxon>
        <taxon>Rheinheimera</taxon>
    </lineage>
</organism>
<dbReference type="SUPFAM" id="SSF81296">
    <property type="entry name" value="E set domains"/>
    <property type="match status" value="1"/>
</dbReference>
<dbReference type="InterPro" id="IPR007348">
    <property type="entry name" value="CopC_dom"/>
</dbReference>
<proteinExistence type="predicted"/>
<keyword evidence="2" id="KW-0186">Copper</keyword>
<dbReference type="GO" id="GO:0046688">
    <property type="term" value="P:response to copper ion"/>
    <property type="evidence" value="ECO:0007669"/>
    <property type="project" value="InterPro"/>
</dbReference>
<accession>A0A5C8LQV9</accession>
<evidence type="ECO:0000313" key="5">
    <source>
        <dbReference type="EMBL" id="TXK79736.1"/>
    </source>
</evidence>
<dbReference type="InterPro" id="IPR014755">
    <property type="entry name" value="Cu-Rt/internalin_Ig-like"/>
</dbReference>
<dbReference type="RefSeq" id="WP_147904816.1">
    <property type="nucleotide sequence ID" value="NZ_BAAAGC010000014.1"/>
</dbReference>
<dbReference type="InterPro" id="IPR014756">
    <property type="entry name" value="Ig_E-set"/>
</dbReference>
<evidence type="ECO:0000256" key="3">
    <source>
        <dbReference type="SAM" id="SignalP"/>
    </source>
</evidence>
<dbReference type="GO" id="GO:0005507">
    <property type="term" value="F:copper ion binding"/>
    <property type="evidence" value="ECO:0007669"/>
    <property type="project" value="InterPro"/>
</dbReference>
<gene>
    <name evidence="5" type="ORF">FU839_13655</name>
</gene>
<feature type="chain" id="PRO_5022729383" evidence="3">
    <location>
        <begin position="24"/>
        <end position="117"/>
    </location>
</feature>
<dbReference type="GO" id="GO:0042597">
    <property type="term" value="C:periplasmic space"/>
    <property type="evidence" value="ECO:0007669"/>
    <property type="project" value="InterPro"/>
</dbReference>
<sequence length="117" mass="13347">MRLIKLLLIVTTALVLWPNMAEAHPITRKVSPADGDVFPTCPDTFYVRFTQKHKLKQFMLSDAKGTLIDVGFRPRTTTNWEHRVQLSCLPAGQYTISYMVKGRDLHEITNTVGFIVK</sequence>
<feature type="domain" description="CopC" evidence="4">
    <location>
        <begin position="24"/>
        <end position="116"/>
    </location>
</feature>
<dbReference type="OrthoDB" id="5242236at2"/>
<evidence type="ECO:0000259" key="4">
    <source>
        <dbReference type="Pfam" id="PF04234"/>
    </source>
</evidence>
<keyword evidence="1 3" id="KW-0732">Signal</keyword>
<evidence type="ECO:0000313" key="6">
    <source>
        <dbReference type="Proteomes" id="UP000321814"/>
    </source>
</evidence>
<evidence type="ECO:0000256" key="1">
    <source>
        <dbReference type="ARBA" id="ARBA00022729"/>
    </source>
</evidence>
<feature type="signal peptide" evidence="3">
    <location>
        <begin position="1"/>
        <end position="23"/>
    </location>
</feature>
<evidence type="ECO:0000256" key="2">
    <source>
        <dbReference type="ARBA" id="ARBA00023008"/>
    </source>
</evidence>
<protein>
    <submittedName>
        <fullName evidence="5">Copper resistance protein CopC</fullName>
    </submittedName>
</protein>